<protein>
    <submittedName>
        <fullName evidence="2">Uncharacterized protein</fullName>
    </submittedName>
</protein>
<dbReference type="RefSeq" id="WP_030063611.1">
    <property type="nucleotide sequence ID" value="NZ_JRKI01000029.1"/>
</dbReference>
<dbReference type="PATRIC" id="fig|1240678.4.peg.4673"/>
<feature type="region of interest" description="Disordered" evidence="1">
    <location>
        <begin position="33"/>
        <end position="60"/>
    </location>
</feature>
<proteinExistence type="predicted"/>
<keyword evidence="3" id="KW-1185">Reference proteome</keyword>
<accession>A0A0D7CKF9</accession>
<dbReference type="Gene3D" id="3.40.30.120">
    <property type="match status" value="1"/>
</dbReference>
<dbReference type="Proteomes" id="UP000032458">
    <property type="component" value="Unassembled WGS sequence"/>
</dbReference>
<organism evidence="2 3">
    <name type="scientific">Streptomyces natalensis ATCC 27448</name>
    <dbReference type="NCBI Taxonomy" id="1240678"/>
    <lineage>
        <taxon>Bacteria</taxon>
        <taxon>Bacillati</taxon>
        <taxon>Actinomycetota</taxon>
        <taxon>Actinomycetes</taxon>
        <taxon>Kitasatosporales</taxon>
        <taxon>Streptomycetaceae</taxon>
        <taxon>Streptomyces</taxon>
    </lineage>
</organism>
<sequence>MAIGNDLTDTDGHARSAYAATPGELVLVRPDGHIGIRTPRRRSRTAPKPDIAPEVRGRTG</sequence>
<feature type="compositionally biased region" description="Basic and acidic residues" evidence="1">
    <location>
        <begin position="51"/>
        <end position="60"/>
    </location>
</feature>
<evidence type="ECO:0000313" key="3">
    <source>
        <dbReference type="Proteomes" id="UP000032458"/>
    </source>
</evidence>
<dbReference type="EMBL" id="JRKI01000029">
    <property type="protein sequence ID" value="KIZ15927.1"/>
    <property type="molecule type" value="Genomic_DNA"/>
</dbReference>
<reference evidence="2 3" key="1">
    <citation type="submission" date="2014-09" db="EMBL/GenBank/DDBJ databases">
        <title>Draft genome sequence of Streptomyces natalensis ATCC 27448, producer of the antifungal pimaricin.</title>
        <authorList>
            <person name="Mendes M.V."/>
            <person name="Beites T."/>
            <person name="Pires S."/>
            <person name="Santos C.L."/>
            <person name="Moradas-Ferreira P."/>
        </authorList>
    </citation>
    <scope>NUCLEOTIDE SEQUENCE [LARGE SCALE GENOMIC DNA]</scope>
    <source>
        <strain evidence="2 3">ATCC 27448</strain>
    </source>
</reference>
<dbReference type="AlphaFoldDB" id="A0A0D7CKF9"/>
<name>A0A0D7CKF9_9ACTN</name>
<gene>
    <name evidence="2" type="ORF">SNA_21925</name>
</gene>
<comment type="caution">
    <text evidence="2">The sequence shown here is derived from an EMBL/GenBank/DDBJ whole genome shotgun (WGS) entry which is preliminary data.</text>
</comment>
<evidence type="ECO:0000313" key="2">
    <source>
        <dbReference type="EMBL" id="KIZ15927.1"/>
    </source>
</evidence>
<evidence type="ECO:0000256" key="1">
    <source>
        <dbReference type="SAM" id="MobiDB-lite"/>
    </source>
</evidence>